<dbReference type="SMART" id="SM00571">
    <property type="entry name" value="DDT"/>
    <property type="match status" value="1"/>
</dbReference>
<comment type="subcellular location">
    <subcellularLocation>
        <location evidence="1">Nucleus</location>
    </subcellularLocation>
</comment>
<evidence type="ECO:0000313" key="5">
    <source>
        <dbReference type="WBParaSite" id="GPUH_0001804401-mRNA-1"/>
    </source>
</evidence>
<dbReference type="GO" id="GO:0006355">
    <property type="term" value="P:regulation of DNA-templated transcription"/>
    <property type="evidence" value="ECO:0007669"/>
    <property type="project" value="TreeGrafter"/>
</dbReference>
<name>A0A183EAM8_9BILA</name>
<protein>
    <submittedName>
        <fullName evidence="5">DDT domain-containing protein</fullName>
    </submittedName>
</protein>
<dbReference type="PANTHER" id="PTHR46510:SF1">
    <property type="entry name" value="BROMODOMAIN ADJACENT TO ZINC FINGER DOMAIN PROTEIN 1A"/>
    <property type="match status" value="1"/>
</dbReference>
<evidence type="ECO:0000259" key="4">
    <source>
        <dbReference type="PROSITE" id="PS50827"/>
    </source>
</evidence>
<dbReference type="InterPro" id="IPR018501">
    <property type="entry name" value="DDT_dom"/>
</dbReference>
<reference evidence="5" key="1">
    <citation type="submission" date="2016-06" db="UniProtKB">
        <authorList>
            <consortium name="WormBaseParasite"/>
        </authorList>
    </citation>
    <scope>IDENTIFICATION</scope>
</reference>
<organism evidence="5">
    <name type="scientific">Gongylonema pulchrum</name>
    <dbReference type="NCBI Taxonomy" id="637853"/>
    <lineage>
        <taxon>Eukaryota</taxon>
        <taxon>Metazoa</taxon>
        <taxon>Ecdysozoa</taxon>
        <taxon>Nematoda</taxon>
        <taxon>Chromadorea</taxon>
        <taxon>Rhabditida</taxon>
        <taxon>Spirurina</taxon>
        <taxon>Spiruromorpha</taxon>
        <taxon>Spiruroidea</taxon>
        <taxon>Gongylonematidae</taxon>
        <taxon>Gongylonema</taxon>
    </lineage>
</organism>
<evidence type="ECO:0000256" key="2">
    <source>
        <dbReference type="ARBA" id="ARBA00023242"/>
    </source>
</evidence>
<dbReference type="PROSITE" id="PS50827">
    <property type="entry name" value="DDT"/>
    <property type="match status" value="1"/>
</dbReference>
<dbReference type="GO" id="GO:0000228">
    <property type="term" value="C:nuclear chromosome"/>
    <property type="evidence" value="ECO:0007669"/>
    <property type="project" value="TreeGrafter"/>
</dbReference>
<accession>A0A183EAM8</accession>
<proteinExistence type="predicted"/>
<dbReference type="AlphaFoldDB" id="A0A183EAM8"/>
<dbReference type="GO" id="GO:0008623">
    <property type="term" value="C:CHRAC"/>
    <property type="evidence" value="ECO:0007669"/>
    <property type="project" value="TreeGrafter"/>
</dbReference>
<dbReference type="Pfam" id="PF02791">
    <property type="entry name" value="DDT"/>
    <property type="match status" value="1"/>
</dbReference>
<dbReference type="GO" id="GO:0031445">
    <property type="term" value="P:regulation of heterochromatin formation"/>
    <property type="evidence" value="ECO:0007669"/>
    <property type="project" value="TreeGrafter"/>
</dbReference>
<dbReference type="PANTHER" id="PTHR46510">
    <property type="entry name" value="BROMODOMAIN ADJACENT TO ZINC FINGER DOMAIN PROTEIN 1A"/>
    <property type="match status" value="1"/>
</dbReference>
<dbReference type="GO" id="GO:0003677">
    <property type="term" value="F:DNA binding"/>
    <property type="evidence" value="ECO:0007669"/>
    <property type="project" value="TreeGrafter"/>
</dbReference>
<dbReference type="WBParaSite" id="GPUH_0001804401-mRNA-1">
    <property type="protein sequence ID" value="GPUH_0001804401-mRNA-1"/>
    <property type="gene ID" value="GPUH_0001804401"/>
</dbReference>
<sequence>LYLTEYCICASGECCVLSRLKRGELLIPSAERYTYDISLLDKNNVETGEIRERVSHQQLLRSKSLWARNVIRVFLKNSCAADHERLTVKKELVEKLGLDHMCWDEVFGGPVAEFPRTPLMHRGPSKGSLRPPPLHLNGQTMDDFDAQYEADFVNITEKEKKRKRTKKTDLENKSIEEKKEEKRRKKESIKNEKKKRAIAQQQEELEGLFEQARKLSIDDLSRWEQDERLLTGAEIVELKQLIRQTKEKIREEKRLAKQREKEALLEWKKPRDDVACDDLQPLPEYAPLRLPIWMSDDDFGDHLFIFQFFQSFAELLPIREVHGTSNIKFAEIVSAIRSPSPDTDDMFAQLMHILLKAKTERADEEDGDEGDF</sequence>
<feature type="compositionally biased region" description="Basic residues" evidence="3">
    <location>
        <begin position="181"/>
        <end position="195"/>
    </location>
</feature>
<feature type="region of interest" description="Disordered" evidence="3">
    <location>
        <begin position="176"/>
        <end position="195"/>
    </location>
</feature>
<keyword evidence="2" id="KW-0539">Nucleus</keyword>
<feature type="domain" description="DDT" evidence="4">
    <location>
        <begin position="296"/>
        <end position="364"/>
    </location>
</feature>
<evidence type="ECO:0000256" key="1">
    <source>
        <dbReference type="ARBA" id="ARBA00004123"/>
    </source>
</evidence>
<dbReference type="GO" id="GO:0045740">
    <property type="term" value="P:positive regulation of DNA replication"/>
    <property type="evidence" value="ECO:0007669"/>
    <property type="project" value="TreeGrafter"/>
</dbReference>
<dbReference type="GO" id="GO:0006338">
    <property type="term" value="P:chromatin remodeling"/>
    <property type="evidence" value="ECO:0007669"/>
    <property type="project" value="InterPro"/>
</dbReference>
<dbReference type="InterPro" id="IPR047171">
    <property type="entry name" value="BAZ1A"/>
</dbReference>
<evidence type="ECO:0000256" key="3">
    <source>
        <dbReference type="SAM" id="MobiDB-lite"/>
    </source>
</evidence>